<dbReference type="AlphaFoldDB" id="A0A1X7IIT4"/>
<name>A0A1X7IIT4_9MICO</name>
<feature type="transmembrane region" description="Helical" evidence="1">
    <location>
        <begin position="21"/>
        <end position="43"/>
    </location>
</feature>
<keyword evidence="1" id="KW-1133">Transmembrane helix</keyword>
<evidence type="ECO:0000313" key="3">
    <source>
        <dbReference type="Proteomes" id="UP000193244"/>
    </source>
</evidence>
<dbReference type="OrthoDB" id="5116324at2"/>
<reference evidence="3" key="1">
    <citation type="submission" date="2017-04" db="EMBL/GenBank/DDBJ databases">
        <authorList>
            <person name="Varghese N."/>
            <person name="Submissions S."/>
        </authorList>
    </citation>
    <scope>NUCLEOTIDE SEQUENCE [LARGE SCALE GENOMIC DNA]</scope>
    <source>
        <strain evidence="3">VKM Ac-2510</strain>
    </source>
</reference>
<sequence length="208" mass="23459">MIQNPPSRTDRILRPIAQLHGQTRLVTAALLIPVFAAVFWFSIPRGTWPRVFVALLVVTAIYATASFLLSRVSIRLAHDCVSERGFFTSNRVASKRIESVLIITAYRGQSLDTVRQLFLLDTNGEALLRMRGQFWSSDSIEAMASAFDVPVKRIEEPLTRAELRRDYSPILYWFERWPWLGVAVAAGAMAALSLLLILLMSPENLVVR</sequence>
<dbReference type="Proteomes" id="UP000193244">
    <property type="component" value="Unassembled WGS sequence"/>
</dbReference>
<keyword evidence="3" id="KW-1185">Reference proteome</keyword>
<proteinExistence type="predicted"/>
<dbReference type="RefSeq" id="WP_139824693.1">
    <property type="nucleotide sequence ID" value="NZ_FXAY01000001.1"/>
</dbReference>
<organism evidence="2 3">
    <name type="scientific">Agreia pratensis</name>
    <dbReference type="NCBI Taxonomy" id="150121"/>
    <lineage>
        <taxon>Bacteria</taxon>
        <taxon>Bacillati</taxon>
        <taxon>Actinomycetota</taxon>
        <taxon>Actinomycetes</taxon>
        <taxon>Micrococcales</taxon>
        <taxon>Microbacteriaceae</taxon>
        <taxon>Agreia</taxon>
    </lineage>
</organism>
<feature type="transmembrane region" description="Helical" evidence="1">
    <location>
        <begin position="177"/>
        <end position="200"/>
    </location>
</feature>
<evidence type="ECO:0000256" key="1">
    <source>
        <dbReference type="SAM" id="Phobius"/>
    </source>
</evidence>
<keyword evidence="1" id="KW-0472">Membrane</keyword>
<feature type="transmembrane region" description="Helical" evidence="1">
    <location>
        <begin position="49"/>
        <end position="69"/>
    </location>
</feature>
<dbReference type="EMBL" id="FXAY01000001">
    <property type="protein sequence ID" value="SMG14383.1"/>
    <property type="molecule type" value="Genomic_DNA"/>
</dbReference>
<protein>
    <submittedName>
        <fullName evidence="2">Uncharacterized protein</fullName>
    </submittedName>
</protein>
<keyword evidence="1" id="KW-0812">Transmembrane</keyword>
<evidence type="ECO:0000313" key="2">
    <source>
        <dbReference type="EMBL" id="SMG14383.1"/>
    </source>
</evidence>
<accession>A0A1X7IIT4</accession>
<gene>
    <name evidence="2" type="ORF">SAMN06296010_0540</name>
</gene>